<reference evidence="3" key="1">
    <citation type="submission" date="2016-10" db="EMBL/GenBank/DDBJ databases">
        <authorList>
            <person name="Varghese N."/>
            <person name="Submissions S."/>
        </authorList>
    </citation>
    <scope>NUCLEOTIDE SEQUENCE [LARGE SCALE GENOMIC DNA]</scope>
    <source>
        <strain evidence="3">IBRC-M 10760</strain>
    </source>
</reference>
<proteinExistence type="predicted"/>
<name>A0A1G7TIX0_9EURY</name>
<feature type="compositionally biased region" description="Low complexity" evidence="1">
    <location>
        <begin position="141"/>
        <end position="161"/>
    </location>
</feature>
<organism evidence="2 3">
    <name type="scientific">Halorientalis regularis</name>
    <dbReference type="NCBI Taxonomy" id="660518"/>
    <lineage>
        <taxon>Archaea</taxon>
        <taxon>Methanobacteriati</taxon>
        <taxon>Methanobacteriota</taxon>
        <taxon>Stenosarchaea group</taxon>
        <taxon>Halobacteria</taxon>
        <taxon>Halobacteriales</taxon>
        <taxon>Haloarculaceae</taxon>
        <taxon>Halorientalis</taxon>
    </lineage>
</organism>
<dbReference type="EMBL" id="FNBK01000026">
    <property type="protein sequence ID" value="SDG35205.1"/>
    <property type="molecule type" value="Genomic_DNA"/>
</dbReference>
<evidence type="ECO:0000313" key="2">
    <source>
        <dbReference type="EMBL" id="SDG35205.1"/>
    </source>
</evidence>
<accession>A0A1G7TIX0</accession>
<feature type="compositionally biased region" description="Polar residues" evidence="1">
    <location>
        <begin position="1"/>
        <end position="11"/>
    </location>
</feature>
<sequence>MESANLNTTSLPGKRSLNADVSVPHEPERSLLPRSDDANESDPNNRDILDKTGTIAEHVSRVVFPAFSLERGDGCEIHENTYWSLQTHLGFHENLAANEGARSFIHESTWERTPLGHAHCDHIRALSIEQIREIYGQVTGTSSTRSQRQRSSFAQASSPSTSLRLTPSRAIERLTPIQLGLQILDWEVPIV</sequence>
<feature type="compositionally biased region" description="Basic and acidic residues" evidence="1">
    <location>
        <begin position="23"/>
        <end position="50"/>
    </location>
</feature>
<keyword evidence="3" id="KW-1185">Reference proteome</keyword>
<feature type="region of interest" description="Disordered" evidence="1">
    <location>
        <begin position="1"/>
        <end position="52"/>
    </location>
</feature>
<dbReference type="AlphaFoldDB" id="A0A1G7TIX0"/>
<gene>
    <name evidence="2" type="ORF">SAMN05216218_1269</name>
</gene>
<dbReference type="Proteomes" id="UP000199076">
    <property type="component" value="Unassembled WGS sequence"/>
</dbReference>
<evidence type="ECO:0000256" key="1">
    <source>
        <dbReference type="SAM" id="MobiDB-lite"/>
    </source>
</evidence>
<dbReference type="STRING" id="660518.SAMN05216218_1269"/>
<protein>
    <submittedName>
        <fullName evidence="2">Uncharacterized protein</fullName>
    </submittedName>
</protein>
<feature type="region of interest" description="Disordered" evidence="1">
    <location>
        <begin position="139"/>
        <end position="161"/>
    </location>
</feature>
<evidence type="ECO:0000313" key="3">
    <source>
        <dbReference type="Proteomes" id="UP000199076"/>
    </source>
</evidence>